<protein>
    <submittedName>
        <fullName evidence="1">Uncharacterized protein</fullName>
    </submittedName>
</protein>
<sequence length="68" mass="8010">MSIKYENGTRVRITRGKNKGMTARVSYMADPHHLSSERRFYLVLDNRKDFFGKSFVLMNESGFYVIKD</sequence>
<keyword evidence="2" id="KW-1185">Reference proteome</keyword>
<proteinExistence type="predicted"/>
<evidence type="ECO:0000313" key="1">
    <source>
        <dbReference type="EMBL" id="UZZ64368.1"/>
    </source>
</evidence>
<dbReference type="EMBL" id="OP744025">
    <property type="protein sequence ID" value="UZZ64368.1"/>
    <property type="molecule type" value="Genomic_DNA"/>
</dbReference>
<reference evidence="1 2" key="1">
    <citation type="submission" date="2022-10" db="EMBL/GenBank/DDBJ databases">
        <authorList>
            <person name="Cortes-Martin A."/>
            <person name="Buttimer C.T.H."/>
            <person name="Hill C."/>
        </authorList>
    </citation>
    <scope>NUCLEOTIDE SEQUENCE [LARGE SCALE GENOMIC DNA]</scope>
</reference>
<accession>A0AAE9Q223</accession>
<organism evidence="1 2">
    <name type="scientific">Escherichia phage A5-4</name>
    <dbReference type="NCBI Taxonomy" id="2996162"/>
    <lineage>
        <taxon>Viruses</taxon>
        <taxon>Duplodnaviria</taxon>
        <taxon>Heunggongvirae</taxon>
        <taxon>Uroviricota</taxon>
        <taxon>Caudoviricetes</taxon>
        <taxon>Vequintavirinae</taxon>
    </lineage>
</organism>
<evidence type="ECO:0000313" key="2">
    <source>
        <dbReference type="Proteomes" id="UP001236076"/>
    </source>
</evidence>
<dbReference type="Proteomes" id="UP001236076">
    <property type="component" value="Segment"/>
</dbReference>
<gene>
    <name evidence="1" type="ORF">A54_128</name>
</gene>
<name>A0AAE9Q223_9CAUD</name>